<gene>
    <name evidence="2" type="ORF">UFOPK2242_01235</name>
</gene>
<reference evidence="2" key="1">
    <citation type="submission" date="2020-05" db="EMBL/GenBank/DDBJ databases">
        <authorList>
            <person name="Chiriac C."/>
            <person name="Salcher M."/>
            <person name="Ghai R."/>
            <person name="Kavagutti S V."/>
        </authorList>
    </citation>
    <scope>NUCLEOTIDE SEQUENCE</scope>
</reference>
<dbReference type="PANTHER" id="PTHR40078:SF1">
    <property type="entry name" value="INTEGRAL MEMBRANE PROTEIN"/>
    <property type="match status" value="1"/>
</dbReference>
<dbReference type="EMBL" id="CAEZWM010000174">
    <property type="protein sequence ID" value="CAB4666305.1"/>
    <property type="molecule type" value="Genomic_DNA"/>
</dbReference>
<sequence>MRLWLRILLFVCGVVIGGASVGALLLVRLGVAPYDVLNSGIAKQSGLDVGTTSWIVGAASILGAWALGRRPRPFSVAAVIGFGAMINLMLNTFDEPVSLLSRSLILGVALIALWGAITLLLLARLGAGPAEELMLAIVARGVHLRHARWGIEAVLFTAGFALGGQVGVGTVILVLATGPVLAWVLPPLEGWLHEPIHIEAPPVI</sequence>
<feature type="transmembrane region" description="Helical" evidence="1">
    <location>
        <begin position="74"/>
        <end position="93"/>
    </location>
</feature>
<keyword evidence="1" id="KW-1133">Transmembrane helix</keyword>
<dbReference type="InterPro" id="IPR038750">
    <property type="entry name" value="YczE/YyaS-like"/>
</dbReference>
<evidence type="ECO:0000313" key="2">
    <source>
        <dbReference type="EMBL" id="CAB4666305.1"/>
    </source>
</evidence>
<dbReference type="AlphaFoldDB" id="A0A6J6M0K6"/>
<dbReference type="Pfam" id="PF19700">
    <property type="entry name" value="DUF6198"/>
    <property type="match status" value="1"/>
</dbReference>
<feature type="transmembrane region" description="Helical" evidence="1">
    <location>
        <begin position="7"/>
        <end position="29"/>
    </location>
</feature>
<dbReference type="PANTHER" id="PTHR40078">
    <property type="entry name" value="INTEGRAL MEMBRANE PROTEIN-RELATED"/>
    <property type="match status" value="1"/>
</dbReference>
<keyword evidence="1" id="KW-0472">Membrane</keyword>
<keyword evidence="1" id="KW-0812">Transmembrane</keyword>
<evidence type="ECO:0000256" key="1">
    <source>
        <dbReference type="SAM" id="Phobius"/>
    </source>
</evidence>
<feature type="transmembrane region" description="Helical" evidence="1">
    <location>
        <begin position="99"/>
        <end position="123"/>
    </location>
</feature>
<feature type="transmembrane region" description="Helical" evidence="1">
    <location>
        <begin position="49"/>
        <end position="67"/>
    </location>
</feature>
<proteinExistence type="predicted"/>
<feature type="transmembrane region" description="Helical" evidence="1">
    <location>
        <begin position="153"/>
        <end position="185"/>
    </location>
</feature>
<organism evidence="2">
    <name type="scientific">freshwater metagenome</name>
    <dbReference type="NCBI Taxonomy" id="449393"/>
    <lineage>
        <taxon>unclassified sequences</taxon>
        <taxon>metagenomes</taxon>
        <taxon>ecological metagenomes</taxon>
    </lineage>
</organism>
<accession>A0A6J6M0K6</accession>
<protein>
    <submittedName>
        <fullName evidence="2">Unannotated protein</fullName>
    </submittedName>
</protein>
<name>A0A6J6M0K6_9ZZZZ</name>